<comment type="caution">
    <text evidence="2">The sequence shown here is derived from an EMBL/GenBank/DDBJ whole genome shotgun (WGS) entry which is preliminary data.</text>
</comment>
<feature type="domain" description="Reverse transcriptase Ty1/copia-type" evidence="1">
    <location>
        <begin position="12"/>
        <end position="83"/>
    </location>
</feature>
<protein>
    <submittedName>
        <fullName evidence="2">Copia LTR rider</fullName>
    </submittedName>
</protein>
<accession>A0A225ULE4</accession>
<evidence type="ECO:0000313" key="3">
    <source>
        <dbReference type="Proteomes" id="UP000198211"/>
    </source>
</evidence>
<dbReference type="InterPro" id="IPR013103">
    <property type="entry name" value="RVT_2"/>
</dbReference>
<dbReference type="OrthoDB" id="115214at2759"/>
<evidence type="ECO:0000259" key="1">
    <source>
        <dbReference type="Pfam" id="PF07727"/>
    </source>
</evidence>
<dbReference type="AlphaFoldDB" id="A0A225ULE4"/>
<proteinExistence type="predicted"/>
<sequence>MCFMATLDDKVCYVAVYVDDLLIIAPTVDLVCQIKSALNQRFSMTDLGEVKYILCWSIERNREARTIFIHQREYACTVLDRFKQLVATPSDRNTKLTTQMQPKTQLEKEIMQDIPYREVVGSVMYLMVGTRPDLAFYMRDVSQFLANPGQEHWKAVTRGLKYLSGTADHGL</sequence>
<reference evidence="3" key="1">
    <citation type="submission" date="2017-03" db="EMBL/GenBank/DDBJ databases">
        <title>Phytopthora megakarya and P. palmivora, two closely related causual agents of cacao black pod achieved similar genome size and gene model numbers by different mechanisms.</title>
        <authorList>
            <person name="Ali S."/>
            <person name="Shao J."/>
            <person name="Larry D.J."/>
            <person name="Kronmiller B."/>
            <person name="Shen D."/>
            <person name="Strem M.D."/>
            <person name="Melnick R.L."/>
            <person name="Guiltinan M.J."/>
            <person name="Tyler B.M."/>
            <person name="Meinhardt L.W."/>
            <person name="Bailey B.A."/>
        </authorList>
    </citation>
    <scope>NUCLEOTIDE SEQUENCE [LARGE SCALE GENOMIC DNA]</scope>
    <source>
        <strain evidence="3">zdho120</strain>
    </source>
</reference>
<keyword evidence="3" id="KW-1185">Reference proteome</keyword>
<evidence type="ECO:0000313" key="2">
    <source>
        <dbReference type="EMBL" id="OWY92969.1"/>
    </source>
</evidence>
<organism evidence="2 3">
    <name type="scientific">Phytophthora megakarya</name>
    <dbReference type="NCBI Taxonomy" id="4795"/>
    <lineage>
        <taxon>Eukaryota</taxon>
        <taxon>Sar</taxon>
        <taxon>Stramenopiles</taxon>
        <taxon>Oomycota</taxon>
        <taxon>Peronosporomycetes</taxon>
        <taxon>Peronosporales</taxon>
        <taxon>Peronosporaceae</taxon>
        <taxon>Phytophthora</taxon>
    </lineage>
</organism>
<dbReference type="EMBL" id="NBNE01016937">
    <property type="protein sequence ID" value="OWY92969.1"/>
    <property type="molecule type" value="Genomic_DNA"/>
</dbReference>
<dbReference type="Proteomes" id="UP000198211">
    <property type="component" value="Unassembled WGS sequence"/>
</dbReference>
<dbReference type="STRING" id="4795.A0A225ULE4"/>
<dbReference type="PANTHER" id="PTHR11439">
    <property type="entry name" value="GAG-POL-RELATED RETROTRANSPOSON"/>
    <property type="match status" value="1"/>
</dbReference>
<dbReference type="Pfam" id="PF07727">
    <property type="entry name" value="RVT_2"/>
    <property type="match status" value="1"/>
</dbReference>
<gene>
    <name evidence="2" type="ORF">PHMEG_00037799</name>
</gene>
<name>A0A225ULE4_9STRA</name>